<protein>
    <submittedName>
        <fullName evidence="1">Uncharacterized protein</fullName>
    </submittedName>
</protein>
<dbReference type="EMBL" id="BBLT01000001">
    <property type="protein sequence ID" value="GAL82961.1"/>
    <property type="molecule type" value="Genomic_DNA"/>
</dbReference>
<dbReference type="AlphaFoldDB" id="A0A098L8E2"/>
<keyword evidence="2" id="KW-1185">Reference proteome</keyword>
<sequence length="232" mass="25960">MKTNFIKSFFALCILFFAVTVSFSQDLILKRGGDEIYGKVLEIKEDKIFYKNNVNDSLIISIDKKLVFMVKFENGAKIVFDNPIIAEPVTVEPIEKMEERSGPLLIDTRARGLYYYNGRYYSIKRLSPVLLSTNDKEIREHLSTAKAANIGSWVLFGLSFPLGTIGLVGLAEIDAATNSAYRQDPKAVPLAAAGIGSFLICQIGNIVLKKVVRDNSNNRAVERYNQLQLLNK</sequence>
<gene>
    <name evidence="1" type="ORF">MYP_187</name>
</gene>
<dbReference type="RefSeq" id="WP_052429860.1">
    <property type="nucleotide sequence ID" value="NZ_BBLT01000001.1"/>
</dbReference>
<dbReference type="STRING" id="153721.MYP_187"/>
<evidence type="ECO:0000313" key="1">
    <source>
        <dbReference type="EMBL" id="GAL82961.1"/>
    </source>
</evidence>
<accession>A0A098L8E2</accession>
<organism evidence="1 2">
    <name type="scientific">Sporocytophaga myxococcoides</name>
    <dbReference type="NCBI Taxonomy" id="153721"/>
    <lineage>
        <taxon>Bacteria</taxon>
        <taxon>Pseudomonadati</taxon>
        <taxon>Bacteroidota</taxon>
        <taxon>Cytophagia</taxon>
        <taxon>Cytophagales</taxon>
        <taxon>Cytophagaceae</taxon>
        <taxon>Sporocytophaga</taxon>
    </lineage>
</organism>
<reference evidence="1 2" key="1">
    <citation type="submission" date="2014-09" db="EMBL/GenBank/DDBJ databases">
        <title>Sporocytophaga myxococcoides PG-01 genome sequencing.</title>
        <authorList>
            <person name="Liu L."/>
            <person name="Gao P.J."/>
            <person name="Chen G.J."/>
            <person name="Wang L.S."/>
        </authorList>
    </citation>
    <scope>NUCLEOTIDE SEQUENCE [LARGE SCALE GENOMIC DNA]</scope>
    <source>
        <strain evidence="1 2">PG-01</strain>
    </source>
</reference>
<dbReference type="Proteomes" id="UP000030185">
    <property type="component" value="Unassembled WGS sequence"/>
</dbReference>
<dbReference type="OrthoDB" id="937962at2"/>
<name>A0A098L8E2_9BACT</name>
<comment type="caution">
    <text evidence="1">The sequence shown here is derived from an EMBL/GenBank/DDBJ whole genome shotgun (WGS) entry which is preliminary data.</text>
</comment>
<evidence type="ECO:0000313" key="2">
    <source>
        <dbReference type="Proteomes" id="UP000030185"/>
    </source>
</evidence>
<proteinExistence type="predicted"/>